<dbReference type="PROSITE" id="PS00109">
    <property type="entry name" value="PROTEIN_KINASE_TYR"/>
    <property type="match status" value="1"/>
</dbReference>
<name>A0A4U1JFB0_9BACT</name>
<evidence type="ECO:0000256" key="2">
    <source>
        <dbReference type="ARBA" id="ARBA00022741"/>
    </source>
</evidence>
<dbReference type="InterPro" id="IPR011990">
    <property type="entry name" value="TPR-like_helical_dom_sf"/>
</dbReference>
<dbReference type="InterPro" id="IPR041664">
    <property type="entry name" value="AAA_16"/>
</dbReference>
<dbReference type="InterPro" id="IPR029787">
    <property type="entry name" value="Nucleotide_cyclase"/>
</dbReference>
<dbReference type="SUPFAM" id="SSF55073">
    <property type="entry name" value="Nucleotide cyclase"/>
    <property type="match status" value="1"/>
</dbReference>
<dbReference type="GO" id="GO:0005737">
    <property type="term" value="C:cytoplasm"/>
    <property type="evidence" value="ECO:0007669"/>
    <property type="project" value="TreeGrafter"/>
</dbReference>
<organism evidence="6 7">
    <name type="scientific">Polyangium fumosum</name>
    <dbReference type="NCBI Taxonomy" id="889272"/>
    <lineage>
        <taxon>Bacteria</taxon>
        <taxon>Pseudomonadati</taxon>
        <taxon>Myxococcota</taxon>
        <taxon>Polyangia</taxon>
        <taxon>Polyangiales</taxon>
        <taxon>Polyangiaceae</taxon>
        <taxon>Polyangium</taxon>
    </lineage>
</organism>
<sequence length="1305" mass="140829">MERQFGRYVLLERLGAGGMAEVWKAKSFGALGFEKTLALKRILPELAREPELLEMFVHEAKLSVRLSHANIVQVFDLGFVEQEGEPPGYYIAMEYVAGLDLATLLARFRRTKTRLPFGMAVFVAAEVAKALDHAHRRRDEQGKPLGIVHRDVSPQNILVSWEGEVKVTDFGIAKAKGFMREDEHAGESVLRVRGKLSYMSPEQSLAQPLDGRSDLFSLGTVLYELVAGTNPFAGAGDAETLRRVRAAEAPPLELARSDVPRELAAIVRRLLTRRPEERVADAGRLHEQLLGYFYATGDRFGSNDLAELVASFHDDARKTPEIEAGSVLGDPQGTEHERTPVEVPTTSASLKVAVENVATANFLEPVGERREGTVLVVAGTCRIPALPFDVEGAREVITRYGGVILEQEPSQVVALFGLEDADGRDTEAAVRAALVILRAQKGRGASAGVHVGRVLVDARGMPIVDARLGTLVAQAQGLARAVAEQVAASHPAARIVRGAFGFDELPDGASSVPEGGRVITSARPPIGTSGKFVGRQEELRRIGEILAAATRKRAQVITVLGEKGIGKTRLCAEIERRLGRGNWSVGFYAASCPPSGAELPWSGLQAMLQVLCGVQEGDGEQAILATLPRLRALGLQEEESSAVLRQLGARLGDRPSRHVGGMGTTLRAAFTRMVHKLCEDRIHCFAWDDAQAMDAATAEVIASVASRNEGAASAIRAVFLLATRTAPPSVLLPLARHHVVALGPLGGEESERLVAERIGVRAAPRELAAFCRERAAGHPLFIEELLKELVDARAVEVEDGRVRLRLDGARAVPRALRALMEARVSRLPQRERGALNAAAILGDPVHTQVLAALLGESFSVVDRGIGELVARGFLRSAGPAEVSFPSPMHGEIVLDTIPHEARRDLHGKAAEAYRAVFGDEVAEAHGERVGTHLYHAGDRDRAATFYARAASHRIRLCQLEPSIRLLLRAIDLADLDRRPATEITSWLRELCAAVLPVRAAPSLEDLSARALRRIDAAGTLEQRVAARVDVARALGAVNRFDRAYVEIDLAFKLAAQNEELQRCALVAEIDLGARSGDFARAARAADRLEAMGPAEDPRTLLAIAHVRAATGVAAAALLAIDRAEAKSPSGDPTLASEREKERVLVYAFMRDFRAASEASARAVELARAAGLRAEMAASLHNLGDTTRRLGDFPRAYATLTESLQIAEEAGYERIASLNRVHLAYLDGQSGKPGAEGRIRELVKYAEARGYHADALEGRSLLASLLAEHGARDEARRELELVLRMADAYGNGFIADDAREALAKLG</sequence>
<keyword evidence="7" id="KW-1185">Reference proteome</keyword>
<protein>
    <recommendedName>
        <fullName evidence="5">Protein kinase domain-containing protein</fullName>
    </recommendedName>
</protein>
<gene>
    <name evidence="6" type="ORF">E8A74_11060</name>
</gene>
<dbReference type="Gene3D" id="1.10.510.10">
    <property type="entry name" value="Transferase(Phosphotransferase) domain 1"/>
    <property type="match status" value="1"/>
</dbReference>
<dbReference type="Pfam" id="PF13191">
    <property type="entry name" value="AAA_16"/>
    <property type="match status" value="1"/>
</dbReference>
<accession>A0A4U1JFB0</accession>
<dbReference type="PROSITE" id="PS00107">
    <property type="entry name" value="PROTEIN_KINASE_ATP"/>
    <property type="match status" value="1"/>
</dbReference>
<dbReference type="CDD" id="cd14014">
    <property type="entry name" value="STKc_PknB_like"/>
    <property type="match status" value="1"/>
</dbReference>
<keyword evidence="3 4" id="KW-0067">ATP-binding</keyword>
<dbReference type="EMBL" id="SSMQ01000009">
    <property type="protein sequence ID" value="TKD09705.1"/>
    <property type="molecule type" value="Genomic_DNA"/>
</dbReference>
<evidence type="ECO:0000256" key="3">
    <source>
        <dbReference type="ARBA" id="ARBA00022840"/>
    </source>
</evidence>
<evidence type="ECO:0000313" key="7">
    <source>
        <dbReference type="Proteomes" id="UP000309215"/>
    </source>
</evidence>
<dbReference type="SUPFAM" id="SSF52540">
    <property type="entry name" value="P-loop containing nucleoside triphosphate hydrolases"/>
    <property type="match status" value="1"/>
</dbReference>
<dbReference type="Pfam" id="PF00069">
    <property type="entry name" value="Pkinase"/>
    <property type="match status" value="1"/>
</dbReference>
<dbReference type="GO" id="GO:0005524">
    <property type="term" value="F:ATP binding"/>
    <property type="evidence" value="ECO:0007669"/>
    <property type="project" value="UniProtKB-UniRule"/>
</dbReference>
<dbReference type="OrthoDB" id="5477958at2"/>
<dbReference type="InterPro" id="IPR000719">
    <property type="entry name" value="Prot_kinase_dom"/>
</dbReference>
<evidence type="ECO:0000256" key="4">
    <source>
        <dbReference type="PROSITE-ProRule" id="PRU10141"/>
    </source>
</evidence>
<dbReference type="GO" id="GO:0004672">
    <property type="term" value="F:protein kinase activity"/>
    <property type="evidence" value="ECO:0007669"/>
    <property type="project" value="InterPro"/>
</dbReference>
<feature type="binding site" evidence="4">
    <location>
        <position position="40"/>
    </location>
    <ligand>
        <name>ATP</name>
        <dbReference type="ChEBI" id="CHEBI:30616"/>
    </ligand>
</feature>
<dbReference type="RefSeq" id="WP_136928928.1">
    <property type="nucleotide sequence ID" value="NZ_SSMQ01000009.1"/>
</dbReference>
<comment type="caution">
    <text evidence="6">The sequence shown here is derived from an EMBL/GenBank/DDBJ whole genome shotgun (WGS) entry which is preliminary data.</text>
</comment>
<dbReference type="PROSITE" id="PS50011">
    <property type="entry name" value="PROTEIN_KINASE_DOM"/>
    <property type="match status" value="1"/>
</dbReference>
<evidence type="ECO:0000313" key="6">
    <source>
        <dbReference type="EMBL" id="TKD09705.1"/>
    </source>
</evidence>
<dbReference type="InterPro" id="IPR027417">
    <property type="entry name" value="P-loop_NTPase"/>
</dbReference>
<dbReference type="Gene3D" id="1.25.40.10">
    <property type="entry name" value="Tetratricopeptide repeat domain"/>
    <property type="match status" value="1"/>
</dbReference>
<dbReference type="InterPro" id="IPR008266">
    <property type="entry name" value="Tyr_kinase_AS"/>
</dbReference>
<dbReference type="SUPFAM" id="SSF48452">
    <property type="entry name" value="TPR-like"/>
    <property type="match status" value="1"/>
</dbReference>
<dbReference type="SUPFAM" id="SSF56112">
    <property type="entry name" value="Protein kinase-like (PK-like)"/>
    <property type="match status" value="1"/>
</dbReference>
<dbReference type="Gene3D" id="3.30.200.20">
    <property type="entry name" value="Phosphorylase Kinase, domain 1"/>
    <property type="match status" value="1"/>
</dbReference>
<keyword evidence="2 4" id="KW-0547">Nucleotide-binding</keyword>
<dbReference type="PANTHER" id="PTHR16305">
    <property type="entry name" value="TESTICULAR SOLUBLE ADENYLYL CYCLASE"/>
    <property type="match status" value="1"/>
</dbReference>
<evidence type="ECO:0000259" key="5">
    <source>
        <dbReference type="PROSITE" id="PS50011"/>
    </source>
</evidence>
<dbReference type="GO" id="GO:0004016">
    <property type="term" value="F:adenylate cyclase activity"/>
    <property type="evidence" value="ECO:0007669"/>
    <property type="project" value="TreeGrafter"/>
</dbReference>
<dbReference type="GO" id="GO:0016020">
    <property type="term" value="C:membrane"/>
    <property type="evidence" value="ECO:0007669"/>
    <property type="project" value="UniProtKB-SubCell"/>
</dbReference>
<reference evidence="6 7" key="1">
    <citation type="submission" date="2019-04" db="EMBL/GenBank/DDBJ databases">
        <authorList>
            <person name="Li Y."/>
            <person name="Wang J."/>
        </authorList>
    </citation>
    <scope>NUCLEOTIDE SEQUENCE [LARGE SCALE GENOMIC DNA]</scope>
    <source>
        <strain evidence="6 7">DSM 14668</strain>
    </source>
</reference>
<dbReference type="PANTHER" id="PTHR16305:SF28">
    <property type="entry name" value="GUANYLATE CYCLASE DOMAIN-CONTAINING PROTEIN"/>
    <property type="match status" value="1"/>
</dbReference>
<comment type="subcellular location">
    <subcellularLocation>
        <location evidence="1">Membrane</location>
        <topology evidence="1">Single-pass membrane protein</topology>
    </subcellularLocation>
</comment>
<dbReference type="Proteomes" id="UP000309215">
    <property type="component" value="Unassembled WGS sequence"/>
</dbReference>
<dbReference type="InterPro" id="IPR017441">
    <property type="entry name" value="Protein_kinase_ATP_BS"/>
</dbReference>
<proteinExistence type="predicted"/>
<feature type="domain" description="Protein kinase" evidence="5">
    <location>
        <begin position="8"/>
        <end position="290"/>
    </location>
</feature>
<dbReference type="Gene3D" id="3.40.50.300">
    <property type="entry name" value="P-loop containing nucleotide triphosphate hydrolases"/>
    <property type="match status" value="1"/>
</dbReference>
<dbReference type="InterPro" id="IPR011009">
    <property type="entry name" value="Kinase-like_dom_sf"/>
</dbReference>
<evidence type="ECO:0000256" key="1">
    <source>
        <dbReference type="ARBA" id="ARBA00004167"/>
    </source>
</evidence>